<evidence type="ECO:0000313" key="3">
    <source>
        <dbReference type="Proteomes" id="UP000822688"/>
    </source>
</evidence>
<dbReference type="AlphaFoldDB" id="A0A8T0HHS0"/>
<feature type="chain" id="PRO_5035735514" evidence="1">
    <location>
        <begin position="16"/>
        <end position="34"/>
    </location>
</feature>
<organism evidence="2 3">
    <name type="scientific">Ceratodon purpureus</name>
    <name type="common">Fire moss</name>
    <name type="synonym">Dicranum purpureum</name>
    <dbReference type="NCBI Taxonomy" id="3225"/>
    <lineage>
        <taxon>Eukaryota</taxon>
        <taxon>Viridiplantae</taxon>
        <taxon>Streptophyta</taxon>
        <taxon>Embryophyta</taxon>
        <taxon>Bryophyta</taxon>
        <taxon>Bryophytina</taxon>
        <taxon>Bryopsida</taxon>
        <taxon>Dicranidae</taxon>
        <taxon>Pseudoditrichales</taxon>
        <taxon>Ditrichaceae</taxon>
        <taxon>Ceratodon</taxon>
    </lineage>
</organism>
<keyword evidence="3" id="KW-1185">Reference proteome</keyword>
<reference evidence="2 3" key="1">
    <citation type="submission" date="2020-06" db="EMBL/GenBank/DDBJ databases">
        <title>WGS assembly of Ceratodon purpureus strain R40.</title>
        <authorList>
            <person name="Carey S.B."/>
            <person name="Jenkins J."/>
            <person name="Shu S."/>
            <person name="Lovell J.T."/>
            <person name="Sreedasyam A."/>
            <person name="Maumus F."/>
            <person name="Tiley G.P."/>
            <person name="Fernandez-Pozo N."/>
            <person name="Barry K."/>
            <person name="Chen C."/>
            <person name="Wang M."/>
            <person name="Lipzen A."/>
            <person name="Daum C."/>
            <person name="Saski C.A."/>
            <person name="Payton A.C."/>
            <person name="Mcbreen J.C."/>
            <person name="Conrad R.E."/>
            <person name="Kollar L.M."/>
            <person name="Olsson S."/>
            <person name="Huttunen S."/>
            <person name="Landis J.B."/>
            <person name="Wickett N.J."/>
            <person name="Johnson M.G."/>
            <person name="Rensing S.A."/>
            <person name="Grimwood J."/>
            <person name="Schmutz J."/>
            <person name="Mcdaniel S.F."/>
        </authorList>
    </citation>
    <scope>NUCLEOTIDE SEQUENCE [LARGE SCALE GENOMIC DNA]</scope>
    <source>
        <strain evidence="2 3">R40</strain>
    </source>
</reference>
<evidence type="ECO:0000256" key="1">
    <source>
        <dbReference type="SAM" id="SignalP"/>
    </source>
</evidence>
<feature type="signal peptide" evidence="1">
    <location>
        <begin position="1"/>
        <end position="15"/>
    </location>
</feature>
<proteinExistence type="predicted"/>
<dbReference type="EMBL" id="CM026427">
    <property type="protein sequence ID" value="KAG0569859.1"/>
    <property type="molecule type" value="Genomic_DNA"/>
</dbReference>
<evidence type="ECO:0000313" key="2">
    <source>
        <dbReference type="EMBL" id="KAG0569859.1"/>
    </source>
</evidence>
<comment type="caution">
    <text evidence="2">The sequence shown here is derived from an EMBL/GenBank/DDBJ whole genome shotgun (WGS) entry which is preliminary data.</text>
</comment>
<name>A0A8T0HHS0_CERPU</name>
<keyword evidence="1" id="KW-0732">Signal</keyword>
<sequence>MCTLLHACLLIRVHSLLNLSCKFCSYVELEDAGF</sequence>
<gene>
    <name evidence="2" type="ORF">KC19_6G121300</name>
</gene>
<dbReference type="Proteomes" id="UP000822688">
    <property type="component" value="Chromosome 6"/>
</dbReference>
<protein>
    <submittedName>
        <fullName evidence="2">Uncharacterized protein</fullName>
    </submittedName>
</protein>
<accession>A0A8T0HHS0</accession>